<feature type="compositionally biased region" description="Polar residues" evidence="1">
    <location>
        <begin position="108"/>
        <end position="124"/>
    </location>
</feature>
<reference evidence="2" key="1">
    <citation type="submission" date="2021-01" db="EMBL/GenBank/DDBJ databases">
        <authorList>
            <person name="Corre E."/>
            <person name="Pelletier E."/>
            <person name="Niang G."/>
            <person name="Scheremetjew M."/>
            <person name="Finn R."/>
            <person name="Kale V."/>
            <person name="Holt S."/>
            <person name="Cochrane G."/>
            <person name="Meng A."/>
            <person name="Brown T."/>
            <person name="Cohen L."/>
        </authorList>
    </citation>
    <scope>NUCLEOTIDE SEQUENCE</scope>
    <source>
        <strain evidence="2">CCMP1381</strain>
    </source>
</reference>
<dbReference type="AlphaFoldDB" id="A0A7S2B398"/>
<feature type="compositionally biased region" description="Acidic residues" evidence="1">
    <location>
        <begin position="125"/>
        <end position="136"/>
    </location>
</feature>
<feature type="compositionally biased region" description="Pro residues" evidence="1">
    <location>
        <begin position="293"/>
        <end position="304"/>
    </location>
</feature>
<name>A0A7S2B398_9STRA</name>
<feature type="compositionally biased region" description="Low complexity" evidence="1">
    <location>
        <begin position="513"/>
        <end position="527"/>
    </location>
</feature>
<feature type="compositionally biased region" description="Low complexity" evidence="1">
    <location>
        <begin position="381"/>
        <end position="391"/>
    </location>
</feature>
<feature type="region of interest" description="Disordered" evidence="1">
    <location>
        <begin position="511"/>
        <end position="677"/>
    </location>
</feature>
<feature type="compositionally biased region" description="Gly residues" evidence="1">
    <location>
        <begin position="528"/>
        <end position="537"/>
    </location>
</feature>
<feature type="region of interest" description="Disordered" evidence="1">
    <location>
        <begin position="330"/>
        <end position="396"/>
    </location>
</feature>
<feature type="compositionally biased region" description="Basic residues" evidence="1">
    <location>
        <begin position="627"/>
        <end position="640"/>
    </location>
</feature>
<organism evidence="2">
    <name type="scientific">Octactis speculum</name>
    <dbReference type="NCBI Taxonomy" id="3111310"/>
    <lineage>
        <taxon>Eukaryota</taxon>
        <taxon>Sar</taxon>
        <taxon>Stramenopiles</taxon>
        <taxon>Ochrophyta</taxon>
        <taxon>Dictyochophyceae</taxon>
        <taxon>Dictyochales</taxon>
        <taxon>Dictyochaceae</taxon>
        <taxon>Octactis</taxon>
    </lineage>
</organism>
<accession>A0A7S2B398</accession>
<feature type="compositionally biased region" description="Gly residues" evidence="1">
    <location>
        <begin position="604"/>
        <end position="620"/>
    </location>
</feature>
<feature type="region of interest" description="Disordered" evidence="1">
    <location>
        <begin position="288"/>
        <end position="313"/>
    </location>
</feature>
<feature type="compositionally biased region" description="Low complexity" evidence="1">
    <location>
        <begin position="347"/>
        <end position="359"/>
    </location>
</feature>
<proteinExistence type="predicted"/>
<protein>
    <submittedName>
        <fullName evidence="2">Uncharacterized protein</fullName>
    </submittedName>
</protein>
<feature type="region of interest" description="Disordered" evidence="1">
    <location>
        <begin position="76"/>
        <end position="167"/>
    </location>
</feature>
<feature type="compositionally biased region" description="Basic and acidic residues" evidence="1">
    <location>
        <begin position="570"/>
        <end position="583"/>
    </location>
</feature>
<dbReference type="EMBL" id="HBGS01009437">
    <property type="protein sequence ID" value="CAD9384002.1"/>
    <property type="molecule type" value="Transcribed_RNA"/>
</dbReference>
<sequence length="677" mass="70529">MAGADDLKSINPYLVALEKRSRAARKKKSRIQLLEESLATGKPLNDSQTVLLNSKSEVDCRLMELDAMREALENVASTQESFMGDPSMLSGTSSPVADTVTKPESKDASQGTEDTSECAATQTEVELEPEKDEEQETGSITSEHKEPTGQPSSPLGKSDSVRDEEEVRELVRKECGQAVSAAVSGLVQLMHVHLHYTTRMQNVTGASSPLPETLNFFGKVVLGQTASPEHGFAEAMQQSVTDALKYVHGAEKPVHVNGESYCEMSLTVQRLANELKALDLLDLEEPDINFFASPPPPPSPPPASPKQSVVPALEGSGQAAELLAPGITYTAPPAHPGSPVIGDFGKQVTQAPQQQPSQQEGRAGGFVSPALPPGSMPQNTMPPGSMPPGTMAQGTMPQAMAMPLNGLQHPAAGGPMSVPMQMPHGRIPPHHPSMMPQEGQFYAPGWTSLHNQELAHVSPPPQEVAFTNGGAPFYPANVALQGGHWHHNANANGHLGIQQLPGYGFPANNAIDPASSHASSHVASHSPSGGGGRGQGGDQPSKLGGPAPSGQGGGVGNRSSGRQRRTGNRVRGDRRGGKGRGEGKGGGTDAQSANNGANASQNGHAGGGGGGRGSNTGEEGGAPSNRGVRHRNGEKRRGRPRMNGASKTSQNTDHEHEQGGETASTNASGNARDKAVP</sequence>
<gene>
    <name evidence="2" type="ORF">DSPE1174_LOCUS4984</name>
</gene>
<evidence type="ECO:0000256" key="1">
    <source>
        <dbReference type="SAM" id="MobiDB-lite"/>
    </source>
</evidence>
<feature type="compositionally biased region" description="Low complexity" evidence="1">
    <location>
        <begin position="590"/>
        <end position="603"/>
    </location>
</feature>
<evidence type="ECO:0000313" key="2">
    <source>
        <dbReference type="EMBL" id="CAD9384002.1"/>
    </source>
</evidence>